<comment type="caution">
    <text evidence="1">The sequence shown here is derived from an EMBL/GenBank/DDBJ whole genome shotgun (WGS) entry which is preliminary data.</text>
</comment>
<evidence type="ECO:0000313" key="1">
    <source>
        <dbReference type="EMBL" id="NHZ45022.1"/>
    </source>
</evidence>
<dbReference type="Pfam" id="PF04365">
    <property type="entry name" value="BrnT_toxin"/>
    <property type="match status" value="1"/>
</dbReference>
<reference evidence="1 2" key="1">
    <citation type="submission" date="2019-09" db="EMBL/GenBank/DDBJ databases">
        <title>Taxonomy of Antarctic Massilia spp.: description of Massilia rubra sp. nov., Massilia aquatica sp. nov., Massilia mucilaginosa sp. nov., Massilia frigida sp. nov. isolated from streams, lakes and regoliths.</title>
        <authorList>
            <person name="Holochova P."/>
            <person name="Sedlacek I."/>
            <person name="Kralova S."/>
            <person name="Maslanova I."/>
            <person name="Busse H.-J."/>
            <person name="Stankova E."/>
            <person name="Vrbovska V."/>
            <person name="Kovarovic V."/>
            <person name="Bartak M."/>
            <person name="Svec P."/>
            <person name="Pantucek R."/>
        </authorList>
    </citation>
    <scope>NUCLEOTIDE SEQUENCE [LARGE SCALE GENOMIC DNA]</scope>
    <source>
        <strain evidence="1 2">CCM 8693</strain>
    </source>
</reference>
<sequence length="92" mass="10886">MEFEWDEQKNSINIVKHGIDFKDALHVFEDDQYITREDHGSYGEQRFQVIGIAKYDLVFMVYTERDGDTVRIISARLANKAEKKMYQAGQFF</sequence>
<name>A0ABX0MJ82_9BURK</name>
<dbReference type="EMBL" id="VVIW01000055">
    <property type="protein sequence ID" value="NHZ45022.1"/>
    <property type="molecule type" value="Genomic_DNA"/>
</dbReference>
<organism evidence="1 2">
    <name type="scientific">Massilia aquatica</name>
    <dbReference type="NCBI Taxonomy" id="2609000"/>
    <lineage>
        <taxon>Bacteria</taxon>
        <taxon>Pseudomonadati</taxon>
        <taxon>Pseudomonadota</taxon>
        <taxon>Betaproteobacteria</taxon>
        <taxon>Burkholderiales</taxon>
        <taxon>Oxalobacteraceae</taxon>
        <taxon>Telluria group</taxon>
        <taxon>Massilia</taxon>
    </lineage>
</organism>
<dbReference type="Proteomes" id="UP000819052">
    <property type="component" value="Unassembled WGS sequence"/>
</dbReference>
<dbReference type="InterPro" id="IPR038573">
    <property type="entry name" value="BrnT_sf"/>
</dbReference>
<dbReference type="RefSeq" id="WP_167082246.1">
    <property type="nucleotide sequence ID" value="NZ_VVIW01000055.1"/>
</dbReference>
<dbReference type="Gene3D" id="3.10.450.530">
    <property type="entry name" value="Ribonuclease toxin, BrnT, of type II toxin-antitoxin system"/>
    <property type="match status" value="1"/>
</dbReference>
<proteinExistence type="predicted"/>
<dbReference type="InterPro" id="IPR007460">
    <property type="entry name" value="BrnT_toxin"/>
</dbReference>
<evidence type="ECO:0000313" key="2">
    <source>
        <dbReference type="Proteomes" id="UP000819052"/>
    </source>
</evidence>
<protein>
    <submittedName>
        <fullName evidence="1">BrnT family toxin</fullName>
    </submittedName>
</protein>
<gene>
    <name evidence="1" type="ORF">F1609_33510</name>
</gene>
<keyword evidence="2" id="KW-1185">Reference proteome</keyword>
<accession>A0ABX0MJ82</accession>